<dbReference type="RefSeq" id="WP_090090881.1">
    <property type="nucleotide sequence ID" value="NZ_FOMG01000010.1"/>
</dbReference>
<keyword evidence="2" id="KW-1133">Transmembrane helix</keyword>
<accession>A0A1I1MME3</accession>
<dbReference type="SMART" id="SM00028">
    <property type="entry name" value="TPR"/>
    <property type="match status" value="4"/>
</dbReference>
<keyword evidence="2" id="KW-0812">Transmembrane</keyword>
<dbReference type="STRING" id="119641.SAMN05421842_11098"/>
<name>A0A1I1MME3_9CLOT</name>
<feature type="repeat" description="TPR" evidence="1">
    <location>
        <begin position="121"/>
        <end position="154"/>
    </location>
</feature>
<keyword evidence="4" id="KW-1185">Reference proteome</keyword>
<dbReference type="InterPro" id="IPR011990">
    <property type="entry name" value="TPR-like_helical_dom_sf"/>
</dbReference>
<dbReference type="OrthoDB" id="1938848at2"/>
<sequence>MKKQNNKFYNKAIKYYQSGQINKALEICELGLSYSLKSSAILNLKGLLLYQKGNLEGAITVWKINKDFNNDVIAFNYINDAKEDQTRGQLYLLGEKKLKELNIQEAITLFEKCAESDFNSIKVNTALSLCYQKKGQFEKSIEHMNKALSIDKNSKMAKQIKKELIEVKAYKDSSKKILLPLISLVVISLICGIAYNLPKYFKSNKDTNYNSIVSSQDKTTGDLQTNQNEEVQANKEQENLQEASKNDVSKTTFNSQKIMEAISKNDFDSMYLELNNVNEKNLKDEDKAIYRQCTDVLKTSGVENFYERAMKEFNSNNYEKAMLEFEKAYAYVGSSYLKEHVLFYSAVNLDKLSNTKEAVKMYEEYYNEYPKGVYTDNALYNVALLISNIDKDKSLYYATKLRDDFPNSIYLNNNITSILNH</sequence>
<dbReference type="Pfam" id="PF13181">
    <property type="entry name" value="TPR_8"/>
    <property type="match status" value="1"/>
</dbReference>
<dbReference type="EMBL" id="FOMG01000010">
    <property type="protein sequence ID" value="SFC82720.1"/>
    <property type="molecule type" value="Genomic_DNA"/>
</dbReference>
<feature type="transmembrane region" description="Helical" evidence="2">
    <location>
        <begin position="177"/>
        <end position="197"/>
    </location>
</feature>
<dbReference type="Proteomes" id="UP000199263">
    <property type="component" value="Unassembled WGS sequence"/>
</dbReference>
<dbReference type="PROSITE" id="PS50005">
    <property type="entry name" value="TPR"/>
    <property type="match status" value="1"/>
</dbReference>
<keyword evidence="1" id="KW-0802">TPR repeat</keyword>
<proteinExistence type="predicted"/>
<gene>
    <name evidence="3" type="ORF">SAMN05421842_11098</name>
</gene>
<dbReference type="Gene3D" id="1.25.40.10">
    <property type="entry name" value="Tetratricopeptide repeat domain"/>
    <property type="match status" value="3"/>
</dbReference>
<evidence type="ECO:0000313" key="3">
    <source>
        <dbReference type="EMBL" id="SFC82720.1"/>
    </source>
</evidence>
<reference evidence="3 4" key="1">
    <citation type="submission" date="2016-10" db="EMBL/GenBank/DDBJ databases">
        <authorList>
            <person name="de Groot N.N."/>
        </authorList>
    </citation>
    <scope>NUCLEOTIDE SEQUENCE [LARGE SCALE GENOMIC DNA]</scope>
    <source>
        <strain evidence="3 4">DSM 12992</strain>
    </source>
</reference>
<evidence type="ECO:0000256" key="1">
    <source>
        <dbReference type="PROSITE-ProRule" id="PRU00339"/>
    </source>
</evidence>
<organism evidence="3 4">
    <name type="scientific">Clostridium uliginosum</name>
    <dbReference type="NCBI Taxonomy" id="119641"/>
    <lineage>
        <taxon>Bacteria</taxon>
        <taxon>Bacillati</taxon>
        <taxon>Bacillota</taxon>
        <taxon>Clostridia</taxon>
        <taxon>Eubacteriales</taxon>
        <taxon>Clostridiaceae</taxon>
        <taxon>Clostridium</taxon>
    </lineage>
</organism>
<dbReference type="AlphaFoldDB" id="A0A1I1MME3"/>
<dbReference type="Pfam" id="PF13174">
    <property type="entry name" value="TPR_6"/>
    <property type="match status" value="1"/>
</dbReference>
<keyword evidence="2" id="KW-0472">Membrane</keyword>
<evidence type="ECO:0000256" key="2">
    <source>
        <dbReference type="SAM" id="Phobius"/>
    </source>
</evidence>
<protein>
    <submittedName>
        <fullName evidence="3">Tetratricopeptide repeat-containing protein</fullName>
    </submittedName>
</protein>
<dbReference type="InterPro" id="IPR019734">
    <property type="entry name" value="TPR_rpt"/>
</dbReference>
<evidence type="ECO:0000313" key="4">
    <source>
        <dbReference type="Proteomes" id="UP000199263"/>
    </source>
</evidence>
<dbReference type="SUPFAM" id="SSF48452">
    <property type="entry name" value="TPR-like"/>
    <property type="match status" value="1"/>
</dbReference>